<evidence type="ECO:0000313" key="17">
    <source>
        <dbReference type="Proteomes" id="UP000253769"/>
    </source>
</evidence>
<protein>
    <recommendedName>
        <fullName evidence="5 12">3-deoxy-D-manno-octulosonic acid transferase</fullName>
        <shortName evidence="12">Kdo transferase</shortName>
        <ecNumber evidence="4 12">2.4.99.12</ecNumber>
    </recommendedName>
    <alternativeName>
        <fullName evidence="8 12">Lipid IV(A) 3-deoxy-D-manno-octulosonic acid transferase</fullName>
    </alternativeName>
</protein>
<dbReference type="AlphaFoldDB" id="A0A369WAS3"/>
<comment type="function">
    <text evidence="12">Involved in lipopolysaccharide (LPS) biosynthesis. Catalyzes the transfer of 3-deoxy-D-manno-octulosonate (Kdo) residue(s) from CMP-Kdo to lipid IV(A), the tetraacyldisaccharide-1,4'-bisphosphate precursor of lipid A.</text>
</comment>
<evidence type="ECO:0000256" key="9">
    <source>
        <dbReference type="ARBA" id="ARBA00049183"/>
    </source>
</evidence>
<evidence type="ECO:0000256" key="2">
    <source>
        <dbReference type="ARBA" id="ARBA00004713"/>
    </source>
</evidence>
<keyword evidence="17" id="KW-1185">Reference proteome</keyword>
<keyword evidence="6" id="KW-0472">Membrane</keyword>
<feature type="site" description="Transition state stabilizer" evidence="11">
    <location>
        <position position="178"/>
    </location>
</feature>
<dbReference type="FunFam" id="3.40.50.2000:FF:000032">
    <property type="entry name" value="3-deoxy-D-manno-octulosonic acid transferase"/>
    <property type="match status" value="1"/>
</dbReference>
<dbReference type="InterPro" id="IPR007507">
    <property type="entry name" value="Glycos_transf_N"/>
</dbReference>
<dbReference type="PANTHER" id="PTHR42755">
    <property type="entry name" value="3-DEOXY-MANNO-OCTULOSONATE CYTIDYLYLTRANSFERASE"/>
    <property type="match status" value="1"/>
</dbReference>
<keyword evidence="6" id="KW-0997">Cell inner membrane</keyword>
<comment type="caution">
    <text evidence="16">The sequence shown here is derived from an EMBL/GenBank/DDBJ whole genome shotgun (WGS) entry which is preliminary data.</text>
</comment>
<organism evidence="16 17">
    <name type="scientific">Motiliproteus coralliicola</name>
    <dbReference type="NCBI Taxonomy" id="2283196"/>
    <lineage>
        <taxon>Bacteria</taxon>
        <taxon>Pseudomonadati</taxon>
        <taxon>Pseudomonadota</taxon>
        <taxon>Gammaproteobacteria</taxon>
        <taxon>Oceanospirillales</taxon>
        <taxon>Oceanospirillaceae</taxon>
        <taxon>Motiliproteus</taxon>
    </lineage>
</organism>
<evidence type="ECO:0000256" key="3">
    <source>
        <dbReference type="ARBA" id="ARBA00006380"/>
    </source>
</evidence>
<evidence type="ECO:0000256" key="6">
    <source>
        <dbReference type="ARBA" id="ARBA00022519"/>
    </source>
</evidence>
<evidence type="ECO:0000313" key="16">
    <source>
        <dbReference type="EMBL" id="RDE18757.1"/>
    </source>
</evidence>
<comment type="catalytic activity">
    <reaction evidence="9 12">
        <text>lipid IVA (E. coli) + CMP-3-deoxy-beta-D-manno-octulosonate = alpha-Kdo-(2-&gt;6)-lipid IVA (E. coli) + CMP + H(+)</text>
        <dbReference type="Rhea" id="RHEA:28066"/>
        <dbReference type="ChEBI" id="CHEBI:15378"/>
        <dbReference type="ChEBI" id="CHEBI:58603"/>
        <dbReference type="ChEBI" id="CHEBI:60364"/>
        <dbReference type="ChEBI" id="CHEBI:60377"/>
        <dbReference type="ChEBI" id="CHEBI:85987"/>
        <dbReference type="EC" id="2.4.99.12"/>
    </reaction>
</comment>
<keyword evidence="12" id="KW-1003">Cell membrane</keyword>
<feature type="domain" description="Glycosyl transferase family 1" evidence="14">
    <location>
        <begin position="342"/>
        <end position="452"/>
    </location>
</feature>
<keyword evidence="12" id="KW-0448">Lipopolysaccharide biosynthesis</keyword>
<dbReference type="GO" id="GO:0030313">
    <property type="term" value="C:cell envelope"/>
    <property type="evidence" value="ECO:0007669"/>
    <property type="project" value="UniProtKB-SubCell"/>
</dbReference>
<dbReference type="PANTHER" id="PTHR42755:SF1">
    <property type="entry name" value="3-DEOXY-D-MANNO-OCTULOSONIC ACID TRANSFERASE, MITOCHONDRIAL-RELATED"/>
    <property type="match status" value="1"/>
</dbReference>
<evidence type="ECO:0000256" key="13">
    <source>
        <dbReference type="SAM" id="MobiDB-lite"/>
    </source>
</evidence>
<evidence type="ECO:0000256" key="11">
    <source>
        <dbReference type="PIRSR" id="PIRSR639901-2"/>
    </source>
</evidence>
<name>A0A369WAS3_9GAMM</name>
<dbReference type="GO" id="GO:0009245">
    <property type="term" value="P:lipid A biosynthetic process"/>
    <property type="evidence" value="ECO:0007669"/>
    <property type="project" value="TreeGrafter"/>
</dbReference>
<evidence type="ECO:0000256" key="1">
    <source>
        <dbReference type="ARBA" id="ARBA00004196"/>
    </source>
</evidence>
<dbReference type="OrthoDB" id="9789797at2"/>
<comment type="subcellular location">
    <subcellularLocation>
        <location evidence="1">Cell envelope</location>
    </subcellularLocation>
    <subcellularLocation>
        <location evidence="12">Cell membrane</location>
    </subcellularLocation>
</comment>
<dbReference type="InterPro" id="IPR038107">
    <property type="entry name" value="Glycos_transf_N_sf"/>
</dbReference>
<evidence type="ECO:0000256" key="7">
    <source>
        <dbReference type="ARBA" id="ARBA00022679"/>
    </source>
</evidence>
<dbReference type="Pfam" id="PF00534">
    <property type="entry name" value="Glycos_transf_1"/>
    <property type="match status" value="1"/>
</dbReference>
<dbReference type="Proteomes" id="UP000253769">
    <property type="component" value="Unassembled WGS sequence"/>
</dbReference>
<dbReference type="Gene3D" id="3.40.50.11720">
    <property type="entry name" value="3-Deoxy-D-manno-octulosonic-acid transferase, N-terminal domain"/>
    <property type="match status" value="1"/>
</dbReference>
<dbReference type="InterPro" id="IPR039901">
    <property type="entry name" value="Kdotransferase"/>
</dbReference>
<dbReference type="EMBL" id="QQOH01000004">
    <property type="protein sequence ID" value="RDE18757.1"/>
    <property type="molecule type" value="Genomic_DNA"/>
</dbReference>
<dbReference type="SUPFAM" id="SSF53756">
    <property type="entry name" value="UDP-Glycosyltransferase/glycogen phosphorylase"/>
    <property type="match status" value="1"/>
</dbReference>
<feature type="site" description="Transition state stabilizer" evidence="11">
    <location>
        <position position="257"/>
    </location>
</feature>
<proteinExistence type="inferred from homology"/>
<dbReference type="InterPro" id="IPR001296">
    <property type="entry name" value="Glyco_trans_1"/>
</dbReference>
<dbReference type="GO" id="GO:0005886">
    <property type="term" value="C:plasma membrane"/>
    <property type="evidence" value="ECO:0007669"/>
    <property type="project" value="UniProtKB-SubCell"/>
</dbReference>
<evidence type="ECO:0000256" key="4">
    <source>
        <dbReference type="ARBA" id="ARBA00012621"/>
    </source>
</evidence>
<evidence type="ECO:0000256" key="10">
    <source>
        <dbReference type="PIRSR" id="PIRSR639901-1"/>
    </source>
</evidence>
<dbReference type="GO" id="GO:0043842">
    <property type="term" value="F:Kdo transferase activity"/>
    <property type="evidence" value="ECO:0007669"/>
    <property type="project" value="UniProtKB-EC"/>
</dbReference>
<reference evidence="16 17" key="1">
    <citation type="submission" date="2018-07" db="EMBL/GenBank/DDBJ databases">
        <title>Motiliproteus coralliicola sp. nov., a bacterium isolated from Coral.</title>
        <authorList>
            <person name="Wang G."/>
        </authorList>
    </citation>
    <scope>NUCLEOTIDE SEQUENCE [LARGE SCALE GENOMIC DNA]</scope>
    <source>
        <strain evidence="16 17">C34</strain>
    </source>
</reference>
<accession>A0A369WAS3</accession>
<feature type="domain" description="3-deoxy-D-manno-octulosonic-acid transferase N-terminal" evidence="15">
    <location>
        <begin position="82"/>
        <end position="259"/>
    </location>
</feature>
<evidence type="ECO:0000259" key="14">
    <source>
        <dbReference type="Pfam" id="PF00534"/>
    </source>
</evidence>
<evidence type="ECO:0000259" key="15">
    <source>
        <dbReference type="Pfam" id="PF04413"/>
    </source>
</evidence>
<dbReference type="UniPathway" id="UPA00958"/>
<feature type="region of interest" description="Disordered" evidence="13">
    <location>
        <begin position="19"/>
        <end position="45"/>
    </location>
</feature>
<sequence length="476" mass="52213">MGGERLPGAGSESVRLRGGFDQLGQTGTRTRCDGQYSGFRGDSDDGPSTGGAFRLSRLIYQLLLALAAPLLLWLGRKQDPARWRERLGRYPGELPQRPIWLHAASFGEAKAAGVLIDAIRSAGYTGPWLVTTTTATGAEEIGKTLHPGDRHLYAPLDSKAVVKRALDQIQPQLLLVMEVEIWPNLWAECARQQVPVVLANARLSESSMRSYQRYLPALWRSTLAKASLILAQDENIASRFSTLGVAEQQLRLGGNLKYAQPLPSDITRQGEAIRQILGTKRPVWLAASTHDGEEAIALECHRQLLAQQPDALLVLVPRHPQRFETVAQLCRQSGLSWQRRSDSKQEPVADDCQLYLADSLGELLPFYAAADLCWVAGSFVDVGGHNILEPASCGCPMLVGPDMRNFETINRQFVEAGGLIQVDDQAALAEQVVRLMPDSEARARLAESARQRLQGYQDVALKQAEAVLDSLKQSAP</sequence>
<evidence type="ECO:0000256" key="5">
    <source>
        <dbReference type="ARBA" id="ARBA00019077"/>
    </source>
</evidence>
<comment type="pathway">
    <text evidence="2 12">Bacterial outer membrane biogenesis; LPS core biosynthesis.</text>
</comment>
<dbReference type="EC" id="2.4.99.12" evidence="4 12"/>
<dbReference type="GO" id="GO:0009244">
    <property type="term" value="P:lipopolysaccharide core region biosynthetic process"/>
    <property type="evidence" value="ECO:0007669"/>
    <property type="project" value="UniProtKB-UniRule"/>
</dbReference>
<gene>
    <name evidence="16" type="ORF">DV711_14135</name>
</gene>
<evidence type="ECO:0000256" key="12">
    <source>
        <dbReference type="RuleBase" id="RU365103"/>
    </source>
</evidence>
<feature type="active site" description="Proton acceptor" evidence="10">
    <location>
        <position position="108"/>
    </location>
</feature>
<keyword evidence="7 12" id="KW-0808">Transferase</keyword>
<comment type="similarity">
    <text evidence="3">Belongs to the glycosyltransferase group 1 family. Glycosyltransferase 30 subfamily.</text>
</comment>
<dbReference type="Gene3D" id="3.40.50.2000">
    <property type="entry name" value="Glycogen Phosphorylase B"/>
    <property type="match status" value="1"/>
</dbReference>
<evidence type="ECO:0000256" key="8">
    <source>
        <dbReference type="ARBA" id="ARBA00031445"/>
    </source>
</evidence>
<dbReference type="Pfam" id="PF04413">
    <property type="entry name" value="Glycos_transf_N"/>
    <property type="match status" value="1"/>
</dbReference>